<keyword evidence="4" id="KW-1185">Reference proteome</keyword>
<dbReference type="EMBL" id="JARWAI010000001">
    <property type="protein sequence ID" value="MDR5873561.1"/>
    <property type="molecule type" value="Genomic_DNA"/>
</dbReference>
<feature type="signal peptide" evidence="2">
    <location>
        <begin position="1"/>
        <end position="27"/>
    </location>
</feature>
<feature type="compositionally biased region" description="Basic and acidic residues" evidence="1">
    <location>
        <begin position="31"/>
        <end position="64"/>
    </location>
</feature>
<reference evidence="3 4" key="1">
    <citation type="submission" date="2023-04" db="EMBL/GenBank/DDBJ databases">
        <title>A long-awaited taxogenomic arrangement of the family Halomonadaceae.</title>
        <authorList>
            <person name="De La Haba R."/>
            <person name="Chuvochina M."/>
            <person name="Wittouck S."/>
            <person name="Arahal D.R."/>
            <person name="Sanchez-Porro C."/>
            <person name="Hugenholtz P."/>
            <person name="Ventosa A."/>
        </authorList>
    </citation>
    <scope>NUCLEOTIDE SEQUENCE [LARGE SCALE GENOMIC DNA]</scope>
    <source>
        <strain evidence="3 4">DSM 18042</strain>
    </source>
</reference>
<organism evidence="3 4">
    <name type="scientific">Vreelandella gomseomensis</name>
    <dbReference type="NCBI Taxonomy" id="370766"/>
    <lineage>
        <taxon>Bacteria</taxon>
        <taxon>Pseudomonadati</taxon>
        <taxon>Pseudomonadota</taxon>
        <taxon>Gammaproteobacteria</taxon>
        <taxon>Oceanospirillales</taxon>
        <taxon>Halomonadaceae</taxon>
        <taxon>Vreelandella</taxon>
    </lineage>
</organism>
<dbReference type="RefSeq" id="WP_309766551.1">
    <property type="nucleotide sequence ID" value="NZ_JARWAI010000001.1"/>
</dbReference>
<dbReference type="Proteomes" id="UP001269267">
    <property type="component" value="Unassembled WGS sequence"/>
</dbReference>
<evidence type="ECO:0000313" key="3">
    <source>
        <dbReference type="EMBL" id="MDR5873561.1"/>
    </source>
</evidence>
<sequence>MTMSLRQLIASGLMATALLPLAVTAQAGNHGGEHHAPDRERMEERMQEHRQDVYERAGLSDEKQQALNEAHDTFREEMTDVREAHRARMADILDEDEQQALRDAMHEAREAYREGHGKRHHGEAMNDE</sequence>
<proteinExistence type="predicted"/>
<evidence type="ECO:0000313" key="4">
    <source>
        <dbReference type="Proteomes" id="UP001269267"/>
    </source>
</evidence>
<keyword evidence="2" id="KW-0732">Signal</keyword>
<evidence type="ECO:0000256" key="1">
    <source>
        <dbReference type="SAM" id="MobiDB-lite"/>
    </source>
</evidence>
<comment type="caution">
    <text evidence="3">The sequence shown here is derived from an EMBL/GenBank/DDBJ whole genome shotgun (WGS) entry which is preliminary data.</text>
</comment>
<evidence type="ECO:0000256" key="2">
    <source>
        <dbReference type="SAM" id="SignalP"/>
    </source>
</evidence>
<accession>A0ABU1G7U3</accession>
<feature type="region of interest" description="Disordered" evidence="1">
    <location>
        <begin position="28"/>
        <end position="64"/>
    </location>
</feature>
<name>A0ABU1G7U3_9GAMM</name>
<gene>
    <name evidence="3" type="ORF">QC815_01345</name>
</gene>
<protein>
    <submittedName>
        <fullName evidence="3">Uncharacterized protein</fullName>
    </submittedName>
</protein>
<feature type="chain" id="PRO_5046589019" evidence="2">
    <location>
        <begin position="28"/>
        <end position="128"/>
    </location>
</feature>